<accession>A0ABS5ZC56</accession>
<dbReference type="InterPro" id="IPR011042">
    <property type="entry name" value="6-blade_b-propeller_TolB-like"/>
</dbReference>
<dbReference type="PROSITE" id="PS51662">
    <property type="entry name" value="BP_PHYTASE"/>
    <property type="match status" value="1"/>
</dbReference>
<proteinExistence type="predicted"/>
<dbReference type="Pfam" id="PF02333">
    <property type="entry name" value="Phytase"/>
    <property type="match status" value="2"/>
</dbReference>
<evidence type="ECO:0000259" key="1">
    <source>
        <dbReference type="PROSITE" id="PS51662"/>
    </source>
</evidence>
<keyword evidence="3" id="KW-1185">Reference proteome</keyword>
<comment type="caution">
    <text evidence="2">The sequence shown here is derived from an EMBL/GenBank/DDBJ whole genome shotgun (WGS) entry which is preliminary data.</text>
</comment>
<dbReference type="InterPro" id="IPR003431">
    <property type="entry name" value="B-propeller_Phytase"/>
</dbReference>
<dbReference type="RefSeq" id="WP_215819796.1">
    <property type="nucleotide sequence ID" value="NZ_JAGSOY010000022.1"/>
</dbReference>
<feature type="domain" description="BPP" evidence="1">
    <location>
        <begin position="34"/>
        <end position="441"/>
    </location>
</feature>
<evidence type="ECO:0000313" key="2">
    <source>
        <dbReference type="EMBL" id="MBU2711641.1"/>
    </source>
</evidence>
<dbReference type="Proteomes" id="UP000690515">
    <property type="component" value="Unassembled WGS sequence"/>
</dbReference>
<gene>
    <name evidence="2" type="ORF">KCG35_11280</name>
</gene>
<dbReference type="Gene3D" id="2.120.10.30">
    <property type="entry name" value="TolB, C-terminal domain"/>
    <property type="match status" value="1"/>
</dbReference>
<evidence type="ECO:0000313" key="3">
    <source>
        <dbReference type="Proteomes" id="UP000690515"/>
    </source>
</evidence>
<reference evidence="2 3" key="1">
    <citation type="submission" date="2021-04" db="EMBL/GenBank/DDBJ databases">
        <authorList>
            <person name="Pira H."/>
            <person name="Risdian C."/>
            <person name="Wink J."/>
        </authorList>
    </citation>
    <scope>NUCLEOTIDE SEQUENCE [LARGE SCALE GENOMIC DNA]</scope>
    <source>
        <strain evidence="2 3">WH53</strain>
    </source>
</reference>
<organism evidence="2 3">
    <name type="scientific">Zooshikella harenae</name>
    <dbReference type="NCBI Taxonomy" id="2827238"/>
    <lineage>
        <taxon>Bacteria</taxon>
        <taxon>Pseudomonadati</taxon>
        <taxon>Pseudomonadota</taxon>
        <taxon>Gammaproteobacteria</taxon>
        <taxon>Oceanospirillales</taxon>
        <taxon>Zooshikellaceae</taxon>
        <taxon>Zooshikella</taxon>
    </lineage>
</organism>
<name>A0ABS5ZC56_9GAMM</name>
<dbReference type="SUPFAM" id="SSF50956">
    <property type="entry name" value="Thermostable phytase (3-phytase)"/>
    <property type="match status" value="1"/>
</dbReference>
<sequence length="443" mass="50242">MGITHRIVKPLFLEVLLWLIFIFTFLFLVASSIHANPFYSKWTINASVETERFFDDNANGYANADDPALWYNSEEPSQSLIIGTLKQGGLASFTLNGKLRQQIVPNANKIPRSRYNNVDVIHSVILDQHPLDIVITTDRGRDELSLLHISAKHRLMKNITAADVPMIFSTPESLPLQQSAYGLASYYDHQQQQLWVFVSQRKQSQLAILQIQPTTSGLLTYQIEKRISLPSQFTLSNGQQWMPCLNDDDEQPQIEGMVFDKHNQQLYAAQENVGIWRIHPFGKQPPALIDRVASFGIPYSRTWDEAEEEYSCQLLKPLPTNRALVADVEGLTLLPFHQQRLLLASSQGNNRIVVYDLTQPQNPLSPAKILGTLRILGSKQQQVKHTDGLAAYPYYLGTDFPYGILIVHDGEAGPKSYLNENHIREATNFKLISWDQVLQKLAH</sequence>
<protein>
    <submittedName>
        <fullName evidence="2">Phytase</fullName>
    </submittedName>
</protein>
<dbReference type="EMBL" id="JAGSOY010000022">
    <property type="protein sequence ID" value="MBU2711641.1"/>
    <property type="molecule type" value="Genomic_DNA"/>
</dbReference>